<proteinExistence type="predicted"/>
<dbReference type="Proteomes" id="UP000054324">
    <property type="component" value="Unassembled WGS sequence"/>
</dbReference>
<reference evidence="1 2" key="1">
    <citation type="submission" date="2013-11" db="EMBL/GenBank/DDBJ databases">
        <title>Opisthorchis viverrini - life in the bile duct.</title>
        <authorList>
            <person name="Young N.D."/>
            <person name="Nagarajan N."/>
            <person name="Lin S.J."/>
            <person name="Korhonen P.K."/>
            <person name="Jex A.R."/>
            <person name="Hall R.S."/>
            <person name="Safavi-Hemami H."/>
            <person name="Kaewkong W."/>
            <person name="Bertrand D."/>
            <person name="Gao S."/>
            <person name="Seet Q."/>
            <person name="Wongkham S."/>
            <person name="Teh B.T."/>
            <person name="Wongkham C."/>
            <person name="Intapan P.M."/>
            <person name="Maleewong W."/>
            <person name="Yang X."/>
            <person name="Hu M."/>
            <person name="Wang Z."/>
            <person name="Hofmann A."/>
            <person name="Sternberg P.W."/>
            <person name="Tan P."/>
            <person name="Wang J."/>
            <person name="Gasser R.B."/>
        </authorList>
    </citation>
    <scope>NUCLEOTIDE SEQUENCE [LARGE SCALE GENOMIC DNA]</scope>
</reference>
<dbReference type="CTD" id="20326475"/>
<accession>A0A074YUE3</accession>
<evidence type="ECO:0000313" key="1">
    <source>
        <dbReference type="EMBL" id="KER18328.1"/>
    </source>
</evidence>
<gene>
    <name evidence="1" type="ORF">T265_12307</name>
</gene>
<dbReference type="EMBL" id="KL603332">
    <property type="protein sequence ID" value="KER18328.1"/>
    <property type="molecule type" value="Genomic_DNA"/>
</dbReference>
<keyword evidence="2" id="KW-1185">Reference proteome</keyword>
<dbReference type="AlphaFoldDB" id="A0A074YUE3"/>
<dbReference type="GeneID" id="20326475"/>
<dbReference type="RefSeq" id="XP_009177925.1">
    <property type="nucleotide sequence ID" value="XM_009179661.1"/>
</dbReference>
<protein>
    <submittedName>
        <fullName evidence="1">Uncharacterized protein</fullName>
    </submittedName>
</protein>
<name>A0A074YUE3_OPIVI</name>
<organism evidence="1 2">
    <name type="scientific">Opisthorchis viverrini</name>
    <name type="common">Southeast Asian liver fluke</name>
    <dbReference type="NCBI Taxonomy" id="6198"/>
    <lineage>
        <taxon>Eukaryota</taxon>
        <taxon>Metazoa</taxon>
        <taxon>Spiralia</taxon>
        <taxon>Lophotrochozoa</taxon>
        <taxon>Platyhelminthes</taxon>
        <taxon>Trematoda</taxon>
        <taxon>Digenea</taxon>
        <taxon>Opisthorchiida</taxon>
        <taxon>Opisthorchiata</taxon>
        <taxon>Opisthorchiidae</taxon>
        <taxon>Opisthorchis</taxon>
    </lineage>
</organism>
<dbReference type="KEGG" id="ovi:T265_12307"/>
<evidence type="ECO:0000313" key="2">
    <source>
        <dbReference type="Proteomes" id="UP000054324"/>
    </source>
</evidence>
<sequence>MPEKNSIKSGFKEVSMRFNFTDRGQKHYGLTAGLPVPVNFEKGRLIFKFAVERIDSQLALNIHLFTLLAETNYEKT</sequence>